<feature type="compositionally biased region" description="Low complexity" evidence="1">
    <location>
        <begin position="210"/>
        <end position="233"/>
    </location>
</feature>
<feature type="compositionally biased region" description="Acidic residues" evidence="1">
    <location>
        <begin position="375"/>
        <end position="389"/>
    </location>
</feature>
<keyword evidence="2" id="KW-0732">Signal</keyword>
<feature type="chain" id="PRO_5034409717" evidence="2">
    <location>
        <begin position="20"/>
        <end position="811"/>
    </location>
</feature>
<sequence length="811" mass="85096">MRSRTAYLLANMFLPATLAGVINNRQAGYQVPCGDYPIMPGETCCDTPSGKKNICGYGTTCCFEGCCNFGHVCRADGACVPASVGGPPSDPTTIEGGGPPTSTDNGGHPPGTTDEDAESPTTVDGGNPLPTTEEEGNPVPTTDKEGNPIPTTDQGENAPLTTDENGNPIPTTNNDGGPSPTTDQGGNPIPTTNENGEPIPTTDGEGNPVPTTDQGGNPPPNTTNEEGNPVPTTDENGNTISTTDQSGNPPPNATDKGNPVPTTDQGENHPPNTTDEGGNPIPTTTEGTAPPTTTDEDKNPIPTTDENENPIPTTAEGNSPPSTTDEEGNPIPTTTEGNTPPTTTDKQNNPAPTTDANGNPITTTDEGADTSPTTTDEDGNPPPSTDEEGNPTPTTEEQGNDPTVTDGPLVNHTEWPSVTIIPVETEVPEPDEDDDDPVVPCTAWFFFICIRWDGGPIIGGWRWTLPPGIYVSGPPNGIKWPEGVSIEGTLPPWPKITIGNDHKPTYEDEPTSCETKLATIHVTTTSYGVSISGTATSTTTSRVLETSDVIFGCEVEDDEATETQTGITSTSGEADVFTPVGEWVGALPTNDLLTTGPEAESMFSEIESIISSTTEPTTIPIETSEGSSCVSTVTISVCQVPGQPCAPSLSCESWAATTTSTPTTSGTPTEPSDPPKPSYSWSATFYKNKCDEDITDYYSVGGYGEQSLDAACVRLKDPDVPERDDYKEYCRFFTDGGNEYGPCSEATFDEVQSWVIRGGFCTIYDTDDCSGDRISGGISEDSDPGCTDKLPSRVVPKNWKAISCFAYPRDD</sequence>
<dbReference type="Pfam" id="PF25139">
    <property type="entry name" value="LysM14_C"/>
    <property type="match status" value="1"/>
</dbReference>
<evidence type="ECO:0000256" key="1">
    <source>
        <dbReference type="SAM" id="MobiDB-lite"/>
    </source>
</evidence>
<dbReference type="GO" id="GO:0016787">
    <property type="term" value="F:hydrolase activity"/>
    <property type="evidence" value="ECO:0007669"/>
    <property type="project" value="UniProtKB-KW"/>
</dbReference>
<proteinExistence type="predicted"/>
<evidence type="ECO:0000259" key="3">
    <source>
        <dbReference type="Pfam" id="PF25139"/>
    </source>
</evidence>
<evidence type="ECO:0000256" key="2">
    <source>
        <dbReference type="SAM" id="SignalP"/>
    </source>
</evidence>
<dbReference type="EMBL" id="JAADYS010000686">
    <property type="protein sequence ID" value="KAF4467862.1"/>
    <property type="molecule type" value="Genomic_DNA"/>
</dbReference>
<feature type="compositionally biased region" description="Low complexity" evidence="1">
    <location>
        <begin position="280"/>
        <end position="293"/>
    </location>
</feature>
<evidence type="ECO:0000313" key="5">
    <source>
        <dbReference type="Proteomes" id="UP000554235"/>
    </source>
</evidence>
<feature type="compositionally biased region" description="Polar residues" evidence="1">
    <location>
        <begin position="260"/>
        <end position="276"/>
    </location>
</feature>
<dbReference type="OrthoDB" id="5098484at2759"/>
<dbReference type="Proteomes" id="UP000554235">
    <property type="component" value="Unassembled WGS sequence"/>
</dbReference>
<feature type="domain" description="Secreted LysM effector LysM C-terminal" evidence="3">
    <location>
        <begin position="681"/>
        <end position="804"/>
    </location>
</feature>
<feature type="compositionally biased region" description="Polar residues" evidence="1">
    <location>
        <begin position="234"/>
        <end position="247"/>
    </location>
</feature>
<comment type="caution">
    <text evidence="4">The sequence shown here is derived from an EMBL/GenBank/DDBJ whole genome shotgun (WGS) entry which is preliminary data.</text>
</comment>
<feature type="compositionally biased region" description="Low complexity" evidence="1">
    <location>
        <begin position="657"/>
        <end position="670"/>
    </location>
</feature>
<organism evidence="4 5">
    <name type="scientific">Fusarium albosuccineum</name>
    <dbReference type="NCBI Taxonomy" id="1237068"/>
    <lineage>
        <taxon>Eukaryota</taxon>
        <taxon>Fungi</taxon>
        <taxon>Dikarya</taxon>
        <taxon>Ascomycota</taxon>
        <taxon>Pezizomycotina</taxon>
        <taxon>Sordariomycetes</taxon>
        <taxon>Hypocreomycetidae</taxon>
        <taxon>Hypocreales</taxon>
        <taxon>Nectriaceae</taxon>
        <taxon>Fusarium</taxon>
        <taxon>Fusarium decemcellulare species complex</taxon>
    </lineage>
</organism>
<feature type="compositionally biased region" description="Low complexity" evidence="1">
    <location>
        <begin position="330"/>
        <end position="344"/>
    </location>
</feature>
<gene>
    <name evidence="4" type="ORF">FALBO_5262</name>
</gene>
<reference evidence="4 5" key="1">
    <citation type="submission" date="2020-01" db="EMBL/GenBank/DDBJ databases">
        <title>Identification and distribution of gene clusters putatively required for synthesis of sphingolipid metabolism inhibitors in phylogenetically diverse species of the filamentous fungus Fusarium.</title>
        <authorList>
            <person name="Kim H.-S."/>
            <person name="Busman M."/>
            <person name="Brown D.W."/>
            <person name="Divon H."/>
            <person name="Uhlig S."/>
            <person name="Proctor R.H."/>
        </authorList>
    </citation>
    <scope>NUCLEOTIDE SEQUENCE [LARGE SCALE GENOMIC DNA]</scope>
    <source>
        <strain evidence="4 5">NRRL 20459</strain>
    </source>
</reference>
<feature type="compositionally biased region" description="Polar residues" evidence="1">
    <location>
        <begin position="310"/>
        <end position="323"/>
    </location>
</feature>
<feature type="compositionally biased region" description="Polar residues" evidence="1">
    <location>
        <begin position="345"/>
        <end position="374"/>
    </location>
</feature>
<protein>
    <submittedName>
        <fullName evidence="4">Glycoside hydrolase family 18</fullName>
    </submittedName>
</protein>
<dbReference type="AlphaFoldDB" id="A0A8H4LGY4"/>
<accession>A0A8H4LGY4</accession>
<keyword evidence="5" id="KW-1185">Reference proteome</keyword>
<keyword evidence="4" id="KW-0378">Hydrolase</keyword>
<feature type="region of interest" description="Disordered" evidence="1">
    <location>
        <begin position="88"/>
        <end position="417"/>
    </location>
</feature>
<evidence type="ECO:0000313" key="4">
    <source>
        <dbReference type="EMBL" id="KAF4467862.1"/>
    </source>
</evidence>
<dbReference type="InterPro" id="IPR057277">
    <property type="entry name" value="LysM_C"/>
</dbReference>
<feature type="compositionally biased region" description="Polar residues" evidence="1">
    <location>
        <begin position="391"/>
        <end position="403"/>
    </location>
</feature>
<feature type="signal peptide" evidence="2">
    <location>
        <begin position="1"/>
        <end position="19"/>
    </location>
</feature>
<feature type="compositionally biased region" description="Polar residues" evidence="1">
    <location>
        <begin position="149"/>
        <end position="195"/>
    </location>
</feature>
<name>A0A8H4LGY4_9HYPO</name>
<feature type="region of interest" description="Disordered" evidence="1">
    <location>
        <begin position="657"/>
        <end position="678"/>
    </location>
</feature>